<dbReference type="Proteomes" id="UP001302806">
    <property type="component" value="Chromosome"/>
</dbReference>
<dbReference type="InterPro" id="IPR050194">
    <property type="entry name" value="Glycosyltransferase_grp1"/>
</dbReference>
<dbReference type="GO" id="GO:0016757">
    <property type="term" value="F:glycosyltransferase activity"/>
    <property type="evidence" value="ECO:0007669"/>
    <property type="project" value="UniProtKB-KW"/>
</dbReference>
<protein>
    <submittedName>
        <fullName evidence="2">Glycosyltransferase</fullName>
        <ecNumber evidence="2">2.4.-.-</ecNumber>
    </submittedName>
</protein>
<organism evidence="2 3">
    <name type="scientific">Thalassobellus suaedae</name>
    <dbReference type="NCBI Taxonomy" id="3074124"/>
    <lineage>
        <taxon>Bacteria</taxon>
        <taxon>Pseudomonadati</taxon>
        <taxon>Bacteroidota</taxon>
        <taxon>Flavobacteriia</taxon>
        <taxon>Flavobacteriales</taxon>
        <taxon>Flavobacteriaceae</taxon>
        <taxon>Thalassobellus</taxon>
    </lineage>
</organism>
<dbReference type="RefSeq" id="WP_415865237.1">
    <property type="nucleotide sequence ID" value="NZ_CP134537.1"/>
</dbReference>
<dbReference type="EMBL" id="CP134537">
    <property type="protein sequence ID" value="WNH08609.1"/>
    <property type="molecule type" value="Genomic_DNA"/>
</dbReference>
<evidence type="ECO:0000259" key="1">
    <source>
        <dbReference type="Pfam" id="PF00534"/>
    </source>
</evidence>
<proteinExistence type="predicted"/>
<dbReference type="EC" id="2.4.-.-" evidence="2"/>
<sequence>MKVLWFTNTSSLYENKHSYHGGGWIDSLEKLISKERNIELAVGFFHPEDNDKKEINGVTYYPILKKRGAKKPLTTIFNNWRGNLNQEIFLQQIIDVVNDYNPDVIHVFGTENIFGRIQEFINIPVIIHLQGLINPYLNAYFPVKTSLSNLFIKNFNLVNYILGKTVFSDYKKFKNRANQEKLILKKVKYVMGRTDWDKSISKLFNPSVRYFHINEVLRDGFYNNNKTNYFIKTRLIITTTISSTVYKGVDVLLKAAKLLKEETNIDFIWQVIGVEQDDQILKYFEKTSGINHESVGLTFLGVKTPNDLIGLLENTDIFVHPSYIDNSPNSVCEAQMLGVPVIACNVGGMSTIIKHHLTGILVPSNGVYEIVSEIINFYNNQDKLKTIGMNSNKEALIRHNKNEILTNILDSYGDVINDQIIK</sequence>
<feature type="domain" description="Glycosyl transferase family 1" evidence="1">
    <location>
        <begin position="245"/>
        <end position="392"/>
    </location>
</feature>
<evidence type="ECO:0000313" key="2">
    <source>
        <dbReference type="EMBL" id="WNH08609.1"/>
    </source>
</evidence>
<accession>A0ABY9XSF4</accession>
<gene>
    <name evidence="2" type="ORF">RHP51_16135</name>
</gene>
<dbReference type="SUPFAM" id="SSF53756">
    <property type="entry name" value="UDP-Glycosyltransferase/glycogen phosphorylase"/>
    <property type="match status" value="1"/>
</dbReference>
<dbReference type="Gene3D" id="3.40.50.2000">
    <property type="entry name" value="Glycogen Phosphorylase B"/>
    <property type="match status" value="2"/>
</dbReference>
<keyword evidence="2" id="KW-0328">Glycosyltransferase</keyword>
<dbReference type="CDD" id="cd03801">
    <property type="entry name" value="GT4_PimA-like"/>
    <property type="match status" value="1"/>
</dbReference>
<dbReference type="Pfam" id="PF00534">
    <property type="entry name" value="Glycos_transf_1"/>
    <property type="match status" value="1"/>
</dbReference>
<dbReference type="PANTHER" id="PTHR45947">
    <property type="entry name" value="SULFOQUINOVOSYL TRANSFERASE SQD2"/>
    <property type="match status" value="1"/>
</dbReference>
<dbReference type="InterPro" id="IPR001296">
    <property type="entry name" value="Glyco_trans_1"/>
</dbReference>
<keyword evidence="2" id="KW-0808">Transferase</keyword>
<name>A0ABY9XSF4_9FLAO</name>
<dbReference type="PANTHER" id="PTHR45947:SF3">
    <property type="entry name" value="SULFOQUINOVOSYL TRANSFERASE SQD2"/>
    <property type="match status" value="1"/>
</dbReference>
<reference evidence="2 3" key="1">
    <citation type="submission" date="2023-09" db="EMBL/GenBank/DDBJ databases">
        <title>Thalassobella suaedae gen. nov., sp. nov., a marine bacterium of the family Flavobacteriaceae isolated from a halophyte Suaeda japonica.</title>
        <authorList>
            <person name="Lee S.Y."/>
            <person name="Hwang C.Y."/>
        </authorList>
    </citation>
    <scope>NUCLEOTIDE SEQUENCE [LARGE SCALE GENOMIC DNA]</scope>
    <source>
        <strain evidence="2 3">HL-DH14</strain>
    </source>
</reference>
<evidence type="ECO:0000313" key="3">
    <source>
        <dbReference type="Proteomes" id="UP001302806"/>
    </source>
</evidence>